<evidence type="ECO:0000256" key="1">
    <source>
        <dbReference type="SAM" id="MobiDB-lite"/>
    </source>
</evidence>
<name>A0ABV1A3Z6_9TELE</name>
<dbReference type="EMBL" id="JAHRIP010079258">
    <property type="protein sequence ID" value="MEQ2312515.1"/>
    <property type="molecule type" value="Genomic_DNA"/>
</dbReference>
<protein>
    <submittedName>
        <fullName evidence="2">Uncharacterized protein</fullName>
    </submittedName>
</protein>
<evidence type="ECO:0000313" key="3">
    <source>
        <dbReference type="Proteomes" id="UP001469553"/>
    </source>
</evidence>
<keyword evidence="3" id="KW-1185">Reference proteome</keyword>
<evidence type="ECO:0000313" key="2">
    <source>
        <dbReference type="EMBL" id="MEQ2312515.1"/>
    </source>
</evidence>
<proteinExistence type="predicted"/>
<comment type="caution">
    <text evidence="2">The sequence shown here is derived from an EMBL/GenBank/DDBJ whole genome shotgun (WGS) entry which is preliminary data.</text>
</comment>
<organism evidence="2 3">
    <name type="scientific">Ameca splendens</name>
    <dbReference type="NCBI Taxonomy" id="208324"/>
    <lineage>
        <taxon>Eukaryota</taxon>
        <taxon>Metazoa</taxon>
        <taxon>Chordata</taxon>
        <taxon>Craniata</taxon>
        <taxon>Vertebrata</taxon>
        <taxon>Euteleostomi</taxon>
        <taxon>Actinopterygii</taxon>
        <taxon>Neopterygii</taxon>
        <taxon>Teleostei</taxon>
        <taxon>Neoteleostei</taxon>
        <taxon>Acanthomorphata</taxon>
        <taxon>Ovalentaria</taxon>
        <taxon>Atherinomorphae</taxon>
        <taxon>Cyprinodontiformes</taxon>
        <taxon>Goodeidae</taxon>
        <taxon>Ameca</taxon>
    </lineage>
</organism>
<reference evidence="2 3" key="1">
    <citation type="submission" date="2021-06" db="EMBL/GenBank/DDBJ databases">
        <authorList>
            <person name="Palmer J.M."/>
        </authorList>
    </citation>
    <scope>NUCLEOTIDE SEQUENCE [LARGE SCALE GENOMIC DNA]</scope>
    <source>
        <strain evidence="2 3">AS_MEX2019</strain>
        <tissue evidence="2">Muscle</tissue>
    </source>
</reference>
<feature type="non-terminal residue" evidence="2">
    <location>
        <position position="1"/>
    </location>
</feature>
<gene>
    <name evidence="2" type="ORF">AMECASPLE_031819</name>
</gene>
<sequence>SSAALRSQQAAGVHQTERLEENKLLQFVLTVSVSLKFSRNQQHFYNLRPSAHVLSPPPALPASSSSREPSDKYGFNTRTTGGAFDLSQLGAEEPAGCLTWSAC</sequence>
<dbReference type="Proteomes" id="UP001469553">
    <property type="component" value="Unassembled WGS sequence"/>
</dbReference>
<feature type="region of interest" description="Disordered" evidence="1">
    <location>
        <begin position="50"/>
        <end position="79"/>
    </location>
</feature>
<accession>A0ABV1A3Z6</accession>